<keyword evidence="3" id="KW-1185">Reference proteome</keyword>
<reference evidence="2 3" key="1">
    <citation type="submission" date="2021-03" db="EMBL/GenBank/DDBJ databases">
        <authorList>
            <person name="King G.J."/>
            <person name="Bancroft I."/>
            <person name="Baten A."/>
            <person name="Bloomfield J."/>
            <person name="Borpatragohain P."/>
            <person name="He Z."/>
            <person name="Irish N."/>
            <person name="Irwin J."/>
            <person name="Liu K."/>
            <person name="Mauleon R.P."/>
            <person name="Moore J."/>
            <person name="Morris R."/>
            <person name="Ostergaard L."/>
            <person name="Wang B."/>
            <person name="Wells R."/>
        </authorList>
    </citation>
    <scope>NUCLEOTIDE SEQUENCE [LARGE SCALE GENOMIC DNA]</scope>
    <source>
        <strain evidence="2">R-o-18</strain>
        <tissue evidence="2">Leaf</tissue>
    </source>
</reference>
<sequence>MLTFFSSWFQMSSSETNARNRELRSKRRFDETSSSSNPQHHPWPRPENTSFDVLGYATRHSSATRGTCHADLPAFAAPELGTHRHLLFPTSRTFRTSLCRTRETSRGSWWTLFRPSGLECLVGAGEPQERRHQHQQLAGTHPQRTMRLLTRTPTSPPISILPPLIMNLANIRQGTSSLTPSTCEHICASPSIDMERITSIDSKRVTSIDMERITSIDKEPKLTSNTNLTSLLVLGLGIHGIGFFRQVWKSSKRDLEAAIFKARFRKELSDIGQKEVNITWWQPPLSFDSRKPVQSWSLILRWKQTLTQERNLEREKLGTNFYLQLHILV</sequence>
<evidence type="ECO:0000313" key="2">
    <source>
        <dbReference type="EMBL" id="KAG5407895.1"/>
    </source>
</evidence>
<dbReference type="EMBL" id="JADBGQ010000003">
    <property type="protein sequence ID" value="KAG5407895.1"/>
    <property type="molecule type" value="Genomic_DNA"/>
</dbReference>
<dbReference type="Proteomes" id="UP000823674">
    <property type="component" value="Chromosome A03"/>
</dbReference>
<organism evidence="2 3">
    <name type="scientific">Brassica rapa subsp. trilocularis</name>
    <dbReference type="NCBI Taxonomy" id="1813537"/>
    <lineage>
        <taxon>Eukaryota</taxon>
        <taxon>Viridiplantae</taxon>
        <taxon>Streptophyta</taxon>
        <taxon>Embryophyta</taxon>
        <taxon>Tracheophyta</taxon>
        <taxon>Spermatophyta</taxon>
        <taxon>Magnoliopsida</taxon>
        <taxon>eudicotyledons</taxon>
        <taxon>Gunneridae</taxon>
        <taxon>Pentapetalae</taxon>
        <taxon>rosids</taxon>
        <taxon>malvids</taxon>
        <taxon>Brassicales</taxon>
        <taxon>Brassicaceae</taxon>
        <taxon>Brassiceae</taxon>
        <taxon>Brassica</taxon>
    </lineage>
</organism>
<feature type="compositionally biased region" description="Basic and acidic residues" evidence="1">
    <location>
        <begin position="18"/>
        <end position="31"/>
    </location>
</feature>
<name>A0ABQ7NAG0_BRACM</name>
<comment type="caution">
    <text evidence="2">The sequence shown here is derived from an EMBL/GenBank/DDBJ whole genome shotgun (WGS) entry which is preliminary data.</text>
</comment>
<feature type="region of interest" description="Disordered" evidence="1">
    <location>
        <begin position="17"/>
        <end position="49"/>
    </location>
</feature>
<accession>A0ABQ7NAG0</accession>
<gene>
    <name evidence="2" type="primary">A03g510010.1_BraROA</name>
    <name evidence="2" type="ORF">IGI04_014014</name>
</gene>
<protein>
    <submittedName>
        <fullName evidence="2">Uncharacterized protein</fullName>
    </submittedName>
</protein>
<proteinExistence type="predicted"/>
<evidence type="ECO:0000256" key="1">
    <source>
        <dbReference type="SAM" id="MobiDB-lite"/>
    </source>
</evidence>
<evidence type="ECO:0000313" key="3">
    <source>
        <dbReference type="Proteomes" id="UP000823674"/>
    </source>
</evidence>